<feature type="compositionally biased region" description="Polar residues" evidence="1">
    <location>
        <begin position="158"/>
        <end position="178"/>
    </location>
</feature>
<dbReference type="Pfam" id="PF22936">
    <property type="entry name" value="Pol_BBD"/>
    <property type="match status" value="1"/>
</dbReference>
<feature type="non-terminal residue" evidence="3">
    <location>
        <position position="1"/>
    </location>
</feature>
<accession>A0A9N7NC14</accession>
<dbReference type="OrthoDB" id="2015125at2759"/>
<dbReference type="EMBL" id="CACSLK010027752">
    <property type="protein sequence ID" value="CAA0828820.1"/>
    <property type="molecule type" value="Genomic_DNA"/>
</dbReference>
<feature type="compositionally biased region" description="Polar residues" evidence="1">
    <location>
        <begin position="196"/>
        <end position="211"/>
    </location>
</feature>
<protein>
    <recommendedName>
        <fullName evidence="2">Retrovirus-related Pol polyprotein from transposon TNT 1-94-like beta-barrel domain-containing protein</fullName>
    </recommendedName>
</protein>
<sequence length="313" mass="34237">FSLVVSPSSSHPYEWILDSGCTHISPIWDWFFNFQESNGGVVYMGNDNACKTTGIGSIHLKNRDGSTRVLTDVRYVPSLKKNLISLGALESKGLVVTLRDGVMKATSGSLVVMKDIRRNNLYYYEGDTVVGTVTVADSTNKESEAVKLWHMRLGHAGGNSNFSTENPSSDSPSNIQPCSQENHIEKVGHISAGSGVHTQKGTTTSIENQPDPTMMVLQPPEKELAASLSIIQLTRSSDNGVLQANYQGPNMELESTPNLHTLTENAENSVVDIAKRKGWRRKSNALVGKAITTISPCINQEELIPRRRKKNLA</sequence>
<name>A0A9N7NC14_STRHE</name>
<keyword evidence="4" id="KW-1185">Reference proteome</keyword>
<dbReference type="PANTHER" id="PTHR47592">
    <property type="entry name" value="PBF68 PROTEIN"/>
    <property type="match status" value="1"/>
</dbReference>
<evidence type="ECO:0000313" key="4">
    <source>
        <dbReference type="Proteomes" id="UP001153555"/>
    </source>
</evidence>
<proteinExistence type="predicted"/>
<gene>
    <name evidence="3" type="ORF">SHERM_24515</name>
</gene>
<comment type="caution">
    <text evidence="3">The sequence shown here is derived from an EMBL/GenBank/DDBJ whole genome shotgun (WGS) entry which is preliminary data.</text>
</comment>
<dbReference type="Proteomes" id="UP001153555">
    <property type="component" value="Unassembled WGS sequence"/>
</dbReference>
<evidence type="ECO:0000256" key="1">
    <source>
        <dbReference type="SAM" id="MobiDB-lite"/>
    </source>
</evidence>
<feature type="domain" description="Retrovirus-related Pol polyprotein from transposon TNT 1-94-like beta-barrel" evidence="2">
    <location>
        <begin position="15"/>
        <end position="93"/>
    </location>
</feature>
<evidence type="ECO:0000259" key="2">
    <source>
        <dbReference type="Pfam" id="PF22936"/>
    </source>
</evidence>
<feature type="region of interest" description="Disordered" evidence="1">
    <location>
        <begin position="192"/>
        <end position="211"/>
    </location>
</feature>
<feature type="region of interest" description="Disordered" evidence="1">
    <location>
        <begin position="157"/>
        <end position="178"/>
    </location>
</feature>
<evidence type="ECO:0000313" key="3">
    <source>
        <dbReference type="EMBL" id="CAA0828820.1"/>
    </source>
</evidence>
<dbReference type="AlphaFoldDB" id="A0A9N7NC14"/>
<organism evidence="3 4">
    <name type="scientific">Striga hermonthica</name>
    <name type="common">Purple witchweed</name>
    <name type="synonym">Buchnera hermonthica</name>
    <dbReference type="NCBI Taxonomy" id="68872"/>
    <lineage>
        <taxon>Eukaryota</taxon>
        <taxon>Viridiplantae</taxon>
        <taxon>Streptophyta</taxon>
        <taxon>Embryophyta</taxon>
        <taxon>Tracheophyta</taxon>
        <taxon>Spermatophyta</taxon>
        <taxon>Magnoliopsida</taxon>
        <taxon>eudicotyledons</taxon>
        <taxon>Gunneridae</taxon>
        <taxon>Pentapetalae</taxon>
        <taxon>asterids</taxon>
        <taxon>lamiids</taxon>
        <taxon>Lamiales</taxon>
        <taxon>Orobanchaceae</taxon>
        <taxon>Buchnereae</taxon>
        <taxon>Striga</taxon>
    </lineage>
</organism>
<dbReference type="InterPro" id="IPR054722">
    <property type="entry name" value="PolX-like_BBD"/>
</dbReference>
<reference evidence="3" key="1">
    <citation type="submission" date="2019-12" db="EMBL/GenBank/DDBJ databases">
        <authorList>
            <person name="Scholes J."/>
        </authorList>
    </citation>
    <scope>NUCLEOTIDE SEQUENCE</scope>
</reference>
<feature type="non-terminal residue" evidence="3">
    <location>
        <position position="313"/>
    </location>
</feature>
<dbReference type="PANTHER" id="PTHR47592:SF27">
    <property type="entry name" value="OS08G0421700 PROTEIN"/>
    <property type="match status" value="1"/>
</dbReference>